<dbReference type="RefSeq" id="WP_102113109.1">
    <property type="nucleotide sequence ID" value="NZ_BMGN01000005.1"/>
</dbReference>
<dbReference type="AlphaFoldDB" id="A0A2K9NEG2"/>
<dbReference type="Pfam" id="PF24755">
    <property type="entry name" value="SpoVR_C"/>
    <property type="match status" value="1"/>
</dbReference>
<dbReference type="PANTHER" id="PTHR30029:SF2">
    <property type="entry name" value="STAGE V SPORULATION PROTEIN R"/>
    <property type="match status" value="1"/>
</dbReference>
<dbReference type="EMBL" id="CP025611">
    <property type="protein sequence ID" value="AUN31533.1"/>
    <property type="molecule type" value="Genomic_DNA"/>
</dbReference>
<evidence type="ECO:0000313" key="3">
    <source>
        <dbReference type="EMBL" id="AUN31533.1"/>
    </source>
</evidence>
<dbReference type="OrthoDB" id="9784270at2"/>
<feature type="domain" description="SpoVR-like C-terminal" evidence="2">
    <location>
        <begin position="443"/>
        <end position="495"/>
    </location>
</feature>
<accession>A0A2K9NEG2</accession>
<feature type="domain" description="SpoVR protein-like N-terminal" evidence="1">
    <location>
        <begin position="16"/>
        <end position="438"/>
    </location>
</feature>
<evidence type="ECO:0000259" key="1">
    <source>
        <dbReference type="Pfam" id="PF04293"/>
    </source>
</evidence>
<dbReference type="Pfam" id="PF04293">
    <property type="entry name" value="SpoVR"/>
    <property type="match status" value="1"/>
</dbReference>
<dbReference type="NCBIfam" id="NF008737">
    <property type="entry name" value="PRK11767.1"/>
    <property type="match status" value="1"/>
</dbReference>
<dbReference type="InterPro" id="IPR057270">
    <property type="entry name" value="Ycgb-like"/>
</dbReference>
<proteinExistence type="predicted"/>
<dbReference type="Proteomes" id="UP000234752">
    <property type="component" value="Chromosome eg_1"/>
</dbReference>
<reference evidence="3 4" key="1">
    <citation type="submission" date="2017-12" db="EMBL/GenBank/DDBJ databases">
        <title>Genomes of bacteria within cyanobacterial aggregates.</title>
        <authorList>
            <person name="Cai H."/>
        </authorList>
    </citation>
    <scope>NUCLEOTIDE SEQUENCE [LARGE SCALE GENOMIC DNA]</scope>
    <source>
        <strain evidence="3 4">TH16</strain>
    </source>
</reference>
<organism evidence="3 4">
    <name type="scientific">Niveispirillum cyanobacteriorum</name>
    <dbReference type="NCBI Taxonomy" id="1612173"/>
    <lineage>
        <taxon>Bacteria</taxon>
        <taxon>Pseudomonadati</taxon>
        <taxon>Pseudomonadota</taxon>
        <taxon>Alphaproteobacteria</taxon>
        <taxon>Rhodospirillales</taxon>
        <taxon>Azospirillaceae</taxon>
        <taxon>Niveispirillum</taxon>
    </lineage>
</organism>
<dbReference type="InterPro" id="IPR056174">
    <property type="entry name" value="SpoVR_N"/>
</dbReference>
<protein>
    <submittedName>
        <fullName evidence="3">SpoVR family protein</fullName>
    </submittedName>
</protein>
<dbReference type="KEGG" id="ncb:C0V82_15750"/>
<dbReference type="InterPro" id="IPR007390">
    <property type="entry name" value="Spore_V_R"/>
</dbReference>
<evidence type="ECO:0000259" key="2">
    <source>
        <dbReference type="Pfam" id="PF24755"/>
    </source>
</evidence>
<evidence type="ECO:0000313" key="4">
    <source>
        <dbReference type="Proteomes" id="UP000234752"/>
    </source>
</evidence>
<sequence>MTLTAFETAPLYTGADWDYDKVRRVYDAIENVALEMGLDTYTNQIEVITSEQMLDAYSSIGMPLFYKHWSFGKHFARDEALYRKGQRGLAYEIVINSNPCISYIMEENTMTMQTLVIAHAAFGHNHFFKNNYLFQQWTDADGILDYLSFAKAYISQCEERYGHANVERVLDAAHALMNHGVHRYPRRRGPDLRNEEKRARERLEHAEATFNDLWRTVPTKAGSNSPLSDRDRRRTLLELPEENILYFLEKKAPRLQGWQREILRIVRHVAQYFYPQRQTKVMNEGCATYCHYRILSTLHERGALTDGAWMEAMHSHTNVVFQPEFDDRRYGGINPYALGFAMMQDIERIVTEPTQEDRYWFPDLAGRGDAMGALRDAWANFRDESFILQYLSPALIRKFRLFHVADDARDPEMKVAAIHDERGYRAVRHALARQYDIAWAEADIQIVDVDLVGDRKLMLEHHVMNQILLEEEEARAVMQHLANLWGYEVVLDEVETPGATPLRRINVAPRVVLGGA</sequence>
<dbReference type="PANTHER" id="PTHR30029">
    <property type="entry name" value="STAGE V SPORULATION PROTEIN R"/>
    <property type="match status" value="1"/>
</dbReference>
<gene>
    <name evidence="3" type="ORF">C0V82_15750</name>
</gene>
<keyword evidence="4" id="KW-1185">Reference proteome</keyword>
<name>A0A2K9NEG2_9PROT</name>
<dbReference type="InterPro" id="IPR057008">
    <property type="entry name" value="SpoVR-like_C"/>
</dbReference>